<dbReference type="HOGENOM" id="CLU_032957_9_1_1"/>
<feature type="signal peptide" evidence="5">
    <location>
        <begin position="1"/>
        <end position="19"/>
    </location>
</feature>
<dbReference type="InterPro" id="IPR029058">
    <property type="entry name" value="AB_hydrolase_fold"/>
</dbReference>
<accession>W4K7Z3</accession>
<dbReference type="PANTHER" id="PTHR45856:SF25">
    <property type="entry name" value="FUNGAL LIPASE-LIKE DOMAIN-CONTAINING PROTEIN"/>
    <property type="match status" value="1"/>
</dbReference>
<evidence type="ECO:0000259" key="6">
    <source>
        <dbReference type="Pfam" id="PF01764"/>
    </source>
</evidence>
<evidence type="ECO:0000313" key="7">
    <source>
        <dbReference type="EMBL" id="ETW81908.1"/>
    </source>
</evidence>
<dbReference type="SUPFAM" id="SSF53474">
    <property type="entry name" value="alpha/beta-Hydrolases"/>
    <property type="match status" value="1"/>
</dbReference>
<comment type="catalytic activity">
    <reaction evidence="3">
        <text>a diacylglycerol + H2O = a monoacylglycerol + a fatty acid + H(+)</text>
        <dbReference type="Rhea" id="RHEA:32731"/>
        <dbReference type="ChEBI" id="CHEBI:15377"/>
        <dbReference type="ChEBI" id="CHEBI:15378"/>
        <dbReference type="ChEBI" id="CHEBI:17408"/>
        <dbReference type="ChEBI" id="CHEBI:18035"/>
        <dbReference type="ChEBI" id="CHEBI:28868"/>
    </reaction>
</comment>
<dbReference type="Pfam" id="PF01764">
    <property type="entry name" value="Lipase_3"/>
    <property type="match status" value="1"/>
</dbReference>
<dbReference type="InterPro" id="IPR051218">
    <property type="entry name" value="Sec_MonoDiacylglyc_Lipase"/>
</dbReference>
<evidence type="ECO:0000256" key="4">
    <source>
        <dbReference type="ARBA" id="ARBA00048461"/>
    </source>
</evidence>
<dbReference type="PANTHER" id="PTHR45856">
    <property type="entry name" value="ALPHA/BETA-HYDROLASES SUPERFAMILY PROTEIN"/>
    <property type="match status" value="1"/>
</dbReference>
<dbReference type="GO" id="GO:0006629">
    <property type="term" value="P:lipid metabolic process"/>
    <property type="evidence" value="ECO:0007669"/>
    <property type="project" value="InterPro"/>
</dbReference>
<organism evidence="7 8">
    <name type="scientific">Heterobasidion irregulare (strain TC 32-1)</name>
    <dbReference type="NCBI Taxonomy" id="747525"/>
    <lineage>
        <taxon>Eukaryota</taxon>
        <taxon>Fungi</taxon>
        <taxon>Dikarya</taxon>
        <taxon>Basidiomycota</taxon>
        <taxon>Agaricomycotina</taxon>
        <taxon>Agaricomycetes</taxon>
        <taxon>Russulales</taxon>
        <taxon>Bondarzewiaceae</taxon>
        <taxon>Heterobasidion</taxon>
        <taxon>Heterobasidion annosum species complex</taxon>
    </lineage>
</organism>
<dbReference type="InterPro" id="IPR002921">
    <property type="entry name" value="Fungal_lipase-type"/>
</dbReference>
<feature type="chain" id="PRO_5004845274" description="Fungal lipase-type domain-containing protein" evidence="5">
    <location>
        <begin position="20"/>
        <end position="307"/>
    </location>
</feature>
<evidence type="ECO:0000256" key="1">
    <source>
        <dbReference type="ARBA" id="ARBA00023157"/>
    </source>
</evidence>
<comment type="similarity">
    <text evidence="2">Belongs to the AB hydrolase superfamily. Lipase family. Class 3 subfamily.</text>
</comment>
<evidence type="ECO:0000256" key="3">
    <source>
        <dbReference type="ARBA" id="ARBA00047591"/>
    </source>
</evidence>
<evidence type="ECO:0000313" key="8">
    <source>
        <dbReference type="Proteomes" id="UP000030671"/>
    </source>
</evidence>
<dbReference type="EMBL" id="KI925458">
    <property type="protein sequence ID" value="ETW81908.1"/>
    <property type="molecule type" value="Genomic_DNA"/>
</dbReference>
<sequence length="307" mass="32973">MAAVLFVLSVLLIKAGVSALPTPRNFRTRASPTALSPTQLSSFAPFTQFARAAYCDPSKIEGWQCGEACDALPGFEPTLTGGDANSIQFFFVGFWPDQNTVVVAHQGTDPTKMYSDLTDLNIAKRVLDPTLFPGVPDGVEVHSGFADAHEKTASQILTEVKRLMATHRTTNVTLIGHSLGGALAELDSLFMKLNLPMGTTIKGVTYGTPRVGNSKFVTLFDQQVSDFTRVNNKSDLVPIIPGRFLGFAHPHGEVHIVEPGNAVSCPGDDDAVDSQCQIKTVSNIFEGNILDHLGAYEGIFIGTPFCT</sequence>
<evidence type="ECO:0000256" key="2">
    <source>
        <dbReference type="ARBA" id="ARBA00043996"/>
    </source>
</evidence>
<comment type="catalytic activity">
    <reaction evidence="4">
        <text>a monoacylglycerol + H2O = glycerol + a fatty acid + H(+)</text>
        <dbReference type="Rhea" id="RHEA:15245"/>
        <dbReference type="ChEBI" id="CHEBI:15377"/>
        <dbReference type="ChEBI" id="CHEBI:15378"/>
        <dbReference type="ChEBI" id="CHEBI:17408"/>
        <dbReference type="ChEBI" id="CHEBI:17754"/>
        <dbReference type="ChEBI" id="CHEBI:28868"/>
    </reaction>
</comment>
<evidence type="ECO:0000256" key="5">
    <source>
        <dbReference type="SAM" id="SignalP"/>
    </source>
</evidence>
<proteinExistence type="inferred from homology"/>
<dbReference type="eggNOG" id="KOG4569">
    <property type="taxonomic scope" value="Eukaryota"/>
</dbReference>
<feature type="domain" description="Fungal lipase-type" evidence="6">
    <location>
        <begin position="103"/>
        <end position="243"/>
    </location>
</feature>
<dbReference type="GeneID" id="20670437"/>
<dbReference type="Gene3D" id="3.40.50.1820">
    <property type="entry name" value="alpha/beta hydrolase"/>
    <property type="match status" value="1"/>
</dbReference>
<keyword evidence="1" id="KW-1015">Disulfide bond</keyword>
<name>W4K7Z3_HETIT</name>
<dbReference type="OrthoDB" id="426718at2759"/>
<dbReference type="AlphaFoldDB" id="W4K7Z3"/>
<keyword evidence="8" id="KW-1185">Reference proteome</keyword>
<reference evidence="7 8" key="1">
    <citation type="journal article" date="2012" name="New Phytol.">
        <title>Insight into trade-off between wood decay and parasitism from the genome of a fungal forest pathogen.</title>
        <authorList>
            <person name="Olson A."/>
            <person name="Aerts A."/>
            <person name="Asiegbu F."/>
            <person name="Belbahri L."/>
            <person name="Bouzid O."/>
            <person name="Broberg A."/>
            <person name="Canback B."/>
            <person name="Coutinho P.M."/>
            <person name="Cullen D."/>
            <person name="Dalman K."/>
            <person name="Deflorio G."/>
            <person name="van Diepen L.T."/>
            <person name="Dunand C."/>
            <person name="Duplessis S."/>
            <person name="Durling M."/>
            <person name="Gonthier P."/>
            <person name="Grimwood J."/>
            <person name="Fossdal C.G."/>
            <person name="Hansson D."/>
            <person name="Henrissat B."/>
            <person name="Hietala A."/>
            <person name="Himmelstrand K."/>
            <person name="Hoffmeister D."/>
            <person name="Hogberg N."/>
            <person name="James T.Y."/>
            <person name="Karlsson M."/>
            <person name="Kohler A."/>
            <person name="Kues U."/>
            <person name="Lee Y.H."/>
            <person name="Lin Y.C."/>
            <person name="Lind M."/>
            <person name="Lindquist E."/>
            <person name="Lombard V."/>
            <person name="Lucas S."/>
            <person name="Lunden K."/>
            <person name="Morin E."/>
            <person name="Murat C."/>
            <person name="Park J."/>
            <person name="Raffaello T."/>
            <person name="Rouze P."/>
            <person name="Salamov A."/>
            <person name="Schmutz J."/>
            <person name="Solheim H."/>
            <person name="Stahlberg J."/>
            <person name="Velez H."/>
            <person name="de Vries R.P."/>
            <person name="Wiebenga A."/>
            <person name="Woodward S."/>
            <person name="Yakovlev I."/>
            <person name="Garbelotto M."/>
            <person name="Martin F."/>
            <person name="Grigoriev I.V."/>
            <person name="Stenlid J."/>
        </authorList>
    </citation>
    <scope>NUCLEOTIDE SEQUENCE [LARGE SCALE GENOMIC DNA]</scope>
    <source>
        <strain evidence="7 8">TC 32-1</strain>
    </source>
</reference>
<protein>
    <recommendedName>
        <fullName evidence="6">Fungal lipase-type domain-containing protein</fullName>
    </recommendedName>
</protein>
<keyword evidence="5" id="KW-0732">Signal</keyword>
<dbReference type="Proteomes" id="UP000030671">
    <property type="component" value="Unassembled WGS sequence"/>
</dbReference>
<dbReference type="RefSeq" id="XP_009546499.1">
    <property type="nucleotide sequence ID" value="XM_009548204.1"/>
</dbReference>
<dbReference type="KEGG" id="hir:HETIRDRAFT_317659"/>
<dbReference type="InParanoid" id="W4K7Z3"/>
<gene>
    <name evidence="7" type="ORF">HETIRDRAFT_317659</name>
</gene>
<dbReference type="CDD" id="cd00519">
    <property type="entry name" value="Lipase_3"/>
    <property type="match status" value="1"/>
</dbReference>